<evidence type="ECO:0000256" key="13">
    <source>
        <dbReference type="SAM" id="MobiDB-lite"/>
    </source>
</evidence>
<dbReference type="SUPFAM" id="SSF47979">
    <property type="entry name" value="Iron-dependent repressor protein, dimerization domain"/>
    <property type="match status" value="1"/>
</dbReference>
<organism evidence="15 16">
    <name type="scientific">Phototrophicus methaneseepsis</name>
    <dbReference type="NCBI Taxonomy" id="2710758"/>
    <lineage>
        <taxon>Bacteria</taxon>
        <taxon>Bacillati</taxon>
        <taxon>Chloroflexota</taxon>
        <taxon>Candidatus Thermofontia</taxon>
        <taxon>Phototrophicales</taxon>
        <taxon>Phototrophicaceae</taxon>
        <taxon>Phototrophicus</taxon>
    </lineage>
</organism>
<protein>
    <recommendedName>
        <fullName evidence="12">Manganese transport regulator</fullName>
    </recommendedName>
</protein>
<dbReference type="GO" id="GO:0046983">
    <property type="term" value="F:protein dimerization activity"/>
    <property type="evidence" value="ECO:0007669"/>
    <property type="project" value="InterPro"/>
</dbReference>
<comment type="similarity">
    <text evidence="2">Belongs to the DtxR/MntR family.</text>
</comment>
<dbReference type="GO" id="GO:0046914">
    <property type="term" value="F:transition metal ion binding"/>
    <property type="evidence" value="ECO:0007669"/>
    <property type="project" value="InterPro"/>
</dbReference>
<keyword evidence="8" id="KW-0238">DNA-binding</keyword>
<evidence type="ECO:0000256" key="6">
    <source>
        <dbReference type="ARBA" id="ARBA00023004"/>
    </source>
</evidence>
<dbReference type="SMART" id="SM00899">
    <property type="entry name" value="FeoA"/>
    <property type="match status" value="1"/>
</dbReference>
<gene>
    <name evidence="15" type="ORF">G4Y79_05365</name>
</gene>
<accession>A0A7S8EBH7</accession>
<dbReference type="GO" id="GO:0003677">
    <property type="term" value="F:DNA binding"/>
    <property type="evidence" value="ECO:0007669"/>
    <property type="project" value="UniProtKB-KW"/>
</dbReference>
<evidence type="ECO:0000256" key="9">
    <source>
        <dbReference type="ARBA" id="ARBA00023159"/>
    </source>
</evidence>
<keyword evidence="10" id="KW-0804">Transcription</keyword>
<keyword evidence="4" id="KW-0963">Cytoplasm</keyword>
<dbReference type="Pfam" id="PF04023">
    <property type="entry name" value="FeoA"/>
    <property type="match status" value="1"/>
</dbReference>
<evidence type="ECO:0000256" key="7">
    <source>
        <dbReference type="ARBA" id="ARBA00023015"/>
    </source>
</evidence>
<dbReference type="Pfam" id="PF02742">
    <property type="entry name" value="Fe_dep_repr_C"/>
    <property type="match status" value="1"/>
</dbReference>
<evidence type="ECO:0000256" key="5">
    <source>
        <dbReference type="ARBA" id="ARBA00022491"/>
    </source>
</evidence>
<proteinExistence type="inferred from homology"/>
<dbReference type="InterPro" id="IPR038157">
    <property type="entry name" value="FeoA_core_dom"/>
</dbReference>
<dbReference type="InterPro" id="IPR022689">
    <property type="entry name" value="Iron_dep_repressor"/>
</dbReference>
<dbReference type="InterPro" id="IPR036388">
    <property type="entry name" value="WH-like_DNA-bd_sf"/>
</dbReference>
<reference evidence="15 16" key="1">
    <citation type="submission" date="2020-02" db="EMBL/GenBank/DDBJ databases">
        <authorList>
            <person name="Zheng R.K."/>
            <person name="Sun C.M."/>
        </authorList>
    </citation>
    <scope>NUCLEOTIDE SEQUENCE [LARGE SCALE GENOMIC DNA]</scope>
    <source>
        <strain evidence="16">rifampicinis</strain>
    </source>
</reference>
<dbReference type="SUPFAM" id="SSF46785">
    <property type="entry name" value="Winged helix' DNA-binding domain"/>
    <property type="match status" value="1"/>
</dbReference>
<dbReference type="InterPro" id="IPR001367">
    <property type="entry name" value="Fe_dep_repressor"/>
</dbReference>
<keyword evidence="6" id="KW-0408">Iron</keyword>
<dbReference type="InterPro" id="IPR008988">
    <property type="entry name" value="Transcriptional_repressor_C"/>
</dbReference>
<dbReference type="PANTHER" id="PTHR33238">
    <property type="entry name" value="IRON (METAL) DEPENDENT REPRESSOR, DTXR FAMILY"/>
    <property type="match status" value="1"/>
</dbReference>
<sequence length="223" mass="24544">MNDELSTKMRAYLAEIYNLADSEADANGYISTSTVADILNVSAPAVNRMVNRLKELGMLLHEPYQGIKLTPDGEREALKQLRSQRITESFLVKVMGFQWDDIHEDAQQISSAAGETILTRMAEMAGNPTHSPHGEPIPSLEGTLPATNDKPLSSTEAGDTVIVTRLRTREADRLNYIAALGLIPGVQFDVLHIAPFSGPMQLKVGDEYRIIGHNLAELIYVRS</sequence>
<evidence type="ECO:0000256" key="12">
    <source>
        <dbReference type="ARBA" id="ARBA00032593"/>
    </source>
</evidence>
<evidence type="ECO:0000256" key="1">
    <source>
        <dbReference type="ARBA" id="ARBA00004496"/>
    </source>
</evidence>
<dbReference type="Pfam" id="PF01325">
    <property type="entry name" value="Fe_dep_repress"/>
    <property type="match status" value="1"/>
</dbReference>
<dbReference type="GO" id="GO:0005737">
    <property type="term" value="C:cytoplasm"/>
    <property type="evidence" value="ECO:0007669"/>
    <property type="project" value="UniProtKB-SubCell"/>
</dbReference>
<dbReference type="InterPro" id="IPR050536">
    <property type="entry name" value="DtxR_MntR_Metal-Reg"/>
</dbReference>
<keyword evidence="7" id="KW-0805">Transcription regulation</keyword>
<feature type="domain" description="HTH dtxR-type" evidence="14">
    <location>
        <begin position="27"/>
        <end position="70"/>
    </location>
</feature>
<dbReference type="Gene3D" id="1.10.10.10">
    <property type="entry name" value="Winged helix-like DNA-binding domain superfamily/Winged helix DNA-binding domain"/>
    <property type="match status" value="1"/>
</dbReference>
<dbReference type="InterPro" id="IPR007167">
    <property type="entry name" value="Fe-transptr_FeoA-like"/>
</dbReference>
<evidence type="ECO:0000313" key="16">
    <source>
        <dbReference type="Proteomes" id="UP000594468"/>
    </source>
</evidence>
<dbReference type="RefSeq" id="WP_195171873.1">
    <property type="nucleotide sequence ID" value="NZ_CP062983.1"/>
</dbReference>
<dbReference type="InterPro" id="IPR036390">
    <property type="entry name" value="WH_DNA-bd_sf"/>
</dbReference>
<comment type="subcellular location">
    <subcellularLocation>
        <location evidence="1">Cytoplasm</location>
    </subcellularLocation>
</comment>
<dbReference type="AlphaFoldDB" id="A0A7S8EBH7"/>
<evidence type="ECO:0000256" key="10">
    <source>
        <dbReference type="ARBA" id="ARBA00023163"/>
    </source>
</evidence>
<dbReference type="Gene3D" id="2.30.30.90">
    <property type="match status" value="1"/>
</dbReference>
<evidence type="ECO:0000256" key="4">
    <source>
        <dbReference type="ARBA" id="ARBA00022490"/>
    </source>
</evidence>
<evidence type="ECO:0000256" key="11">
    <source>
        <dbReference type="ARBA" id="ARBA00023211"/>
    </source>
</evidence>
<evidence type="ECO:0000259" key="14">
    <source>
        <dbReference type="PROSITE" id="PS50944"/>
    </source>
</evidence>
<dbReference type="SUPFAM" id="SSF50037">
    <property type="entry name" value="C-terminal domain of transcriptional repressors"/>
    <property type="match status" value="1"/>
</dbReference>
<keyword evidence="11" id="KW-0464">Manganese</keyword>
<dbReference type="PANTHER" id="PTHR33238:SF11">
    <property type="entry name" value="TRANSCRIPTIONAL REGULATOR MNTR"/>
    <property type="match status" value="1"/>
</dbReference>
<dbReference type="KEGG" id="pmet:G4Y79_05365"/>
<evidence type="ECO:0000313" key="15">
    <source>
        <dbReference type="EMBL" id="QPC83809.1"/>
    </source>
</evidence>
<name>A0A7S8EBH7_9CHLR</name>
<comment type="subunit">
    <text evidence="3">Homodimer.</text>
</comment>
<dbReference type="InterPro" id="IPR022687">
    <property type="entry name" value="HTH_DTXR"/>
</dbReference>
<dbReference type="InterPro" id="IPR036421">
    <property type="entry name" value="Fe_dep_repressor_sf"/>
</dbReference>
<evidence type="ECO:0000256" key="8">
    <source>
        <dbReference type="ARBA" id="ARBA00023125"/>
    </source>
</evidence>
<dbReference type="GO" id="GO:0003700">
    <property type="term" value="F:DNA-binding transcription factor activity"/>
    <property type="evidence" value="ECO:0007669"/>
    <property type="project" value="InterPro"/>
</dbReference>
<dbReference type="SMART" id="SM00529">
    <property type="entry name" value="HTH_DTXR"/>
    <property type="match status" value="1"/>
</dbReference>
<evidence type="ECO:0000256" key="3">
    <source>
        <dbReference type="ARBA" id="ARBA00011738"/>
    </source>
</evidence>
<feature type="region of interest" description="Disordered" evidence="13">
    <location>
        <begin position="128"/>
        <end position="156"/>
    </location>
</feature>
<evidence type="ECO:0000256" key="2">
    <source>
        <dbReference type="ARBA" id="ARBA00007871"/>
    </source>
</evidence>
<keyword evidence="16" id="KW-1185">Reference proteome</keyword>
<dbReference type="Proteomes" id="UP000594468">
    <property type="component" value="Chromosome"/>
</dbReference>
<keyword evidence="9" id="KW-0010">Activator</keyword>
<keyword evidence="5" id="KW-0678">Repressor</keyword>
<dbReference type="EMBL" id="CP062983">
    <property type="protein sequence ID" value="QPC83809.1"/>
    <property type="molecule type" value="Genomic_DNA"/>
</dbReference>
<dbReference type="PROSITE" id="PS50944">
    <property type="entry name" value="HTH_DTXR"/>
    <property type="match status" value="1"/>
</dbReference>